<reference evidence="5 6" key="1">
    <citation type="submission" date="2019-09" db="EMBL/GenBank/DDBJ databases">
        <authorList>
            <person name="Duangmal K."/>
            <person name="Teo W.F.A."/>
            <person name="Lipun K."/>
        </authorList>
    </citation>
    <scope>NUCLEOTIDE SEQUENCE [LARGE SCALE GENOMIC DNA]</scope>
    <source>
        <strain evidence="5 6">K1PN6</strain>
    </source>
</reference>
<keyword evidence="1 2" id="KW-0456">Lyase</keyword>
<evidence type="ECO:0000256" key="3">
    <source>
        <dbReference type="SAM" id="SignalP"/>
    </source>
</evidence>
<evidence type="ECO:0000313" key="6">
    <source>
        <dbReference type="Proteomes" id="UP000373149"/>
    </source>
</evidence>
<dbReference type="Pfam" id="PF00544">
    <property type="entry name" value="Pectate_lyase_4"/>
    <property type="match status" value="2"/>
</dbReference>
<keyword evidence="2" id="KW-0964">Secreted</keyword>
<dbReference type="AlphaFoldDB" id="A0A5N8WWW1"/>
<dbReference type="InterPro" id="IPR045032">
    <property type="entry name" value="PEL"/>
</dbReference>
<feature type="domain" description="Pectate lyase" evidence="4">
    <location>
        <begin position="101"/>
        <end position="354"/>
    </location>
</feature>
<dbReference type="PANTHER" id="PTHR31683">
    <property type="entry name" value="PECTATE LYASE 18-RELATED"/>
    <property type="match status" value="1"/>
</dbReference>
<sequence length="429" mass="45698">MAPRIWHAHVITCTALVLAVTGTPAHAQDRDLGRETLAAGDGWASEGTGTTGGSAADATHVYTVTTWDEFRAALKDGGDAPKIIKVKGMIDAVSEGCDAFEAEGYDFQQYLADYDPAVWGHDTPVSGEQEDLRAASAAGQDQAIKANVPANTTIVGVGKDSGILGGSLQIKGVDNVILRNLTIEAPVDCFPQWDPTDDNKTGAWNSEYDGVVVYGSTHVWIDHNTLSDGRYPDSSLPSYFGKVYQQHDGLVDIVRGANHVTVSWNSFKDHDKTMLIGNSDGAGSTDSGKLKVTLHHNRFEGIVERAPRVRFGQVDTYNNHYVVTAGQKFGYTFGIGASSQLFATDNAISLPAGVSAAKTLKKWSEAPLTAENNYVNGKLTDLIAVHNAEIPEETLQSGAGWTPTLRTKVDSPRAVPGIVGQRAGAGKVC</sequence>
<dbReference type="InterPro" id="IPR011050">
    <property type="entry name" value="Pectin_lyase_fold/virulence"/>
</dbReference>
<keyword evidence="2" id="KW-0119">Carbohydrate metabolism</keyword>
<keyword evidence="2" id="KW-0624">Polysaccharide degradation</keyword>
<dbReference type="InterPro" id="IPR012334">
    <property type="entry name" value="Pectin_lyas_fold"/>
</dbReference>
<comment type="subcellular location">
    <subcellularLocation>
        <location evidence="2">Secreted</location>
    </subcellularLocation>
</comment>
<dbReference type="SUPFAM" id="SSF51126">
    <property type="entry name" value="Pectin lyase-like"/>
    <property type="match status" value="1"/>
</dbReference>
<dbReference type="GO" id="GO:0030570">
    <property type="term" value="F:pectate lyase activity"/>
    <property type="evidence" value="ECO:0007669"/>
    <property type="project" value="InterPro"/>
</dbReference>
<protein>
    <submittedName>
        <fullName evidence="5">Pectate lyase</fullName>
    </submittedName>
</protein>
<keyword evidence="6" id="KW-1185">Reference proteome</keyword>
<keyword evidence="3" id="KW-0732">Signal</keyword>
<dbReference type="RefSeq" id="WP_152866072.1">
    <property type="nucleotide sequence ID" value="NZ_VMNX01000108.1"/>
</dbReference>
<name>A0A5N8WWW1_9ACTN</name>
<dbReference type="InterPro" id="IPR002022">
    <property type="entry name" value="Pec_lyase"/>
</dbReference>
<comment type="caution">
    <text evidence="5">The sequence shown here is derived from an EMBL/GenBank/DDBJ whole genome shotgun (WGS) entry which is preliminary data.</text>
</comment>
<feature type="chain" id="PRO_5024390426" evidence="3">
    <location>
        <begin position="28"/>
        <end position="429"/>
    </location>
</feature>
<organism evidence="5 6">
    <name type="scientific">Streptomyces acidicola</name>
    <dbReference type="NCBI Taxonomy" id="2596892"/>
    <lineage>
        <taxon>Bacteria</taxon>
        <taxon>Bacillati</taxon>
        <taxon>Actinomycetota</taxon>
        <taxon>Actinomycetes</taxon>
        <taxon>Kitasatosporales</taxon>
        <taxon>Streptomycetaceae</taxon>
        <taxon>Streptomyces</taxon>
    </lineage>
</organism>
<evidence type="ECO:0000313" key="5">
    <source>
        <dbReference type="EMBL" id="MPY51787.1"/>
    </source>
</evidence>
<dbReference type="Gene3D" id="2.160.20.10">
    <property type="entry name" value="Single-stranded right-handed beta-helix, Pectin lyase-like"/>
    <property type="match status" value="1"/>
</dbReference>
<evidence type="ECO:0000259" key="4">
    <source>
        <dbReference type="SMART" id="SM00656"/>
    </source>
</evidence>
<dbReference type="SMART" id="SM00656">
    <property type="entry name" value="Amb_all"/>
    <property type="match status" value="1"/>
</dbReference>
<evidence type="ECO:0000256" key="1">
    <source>
        <dbReference type="ARBA" id="ARBA00023239"/>
    </source>
</evidence>
<dbReference type="GO" id="GO:0005576">
    <property type="term" value="C:extracellular region"/>
    <property type="evidence" value="ECO:0007669"/>
    <property type="project" value="UniProtKB-SubCell"/>
</dbReference>
<accession>A0A5N8WWW1</accession>
<dbReference type="PANTHER" id="PTHR31683:SF18">
    <property type="entry name" value="PECTATE LYASE 21-RELATED"/>
    <property type="match status" value="1"/>
</dbReference>
<gene>
    <name evidence="5" type="ORF">FPZ41_25750</name>
</gene>
<evidence type="ECO:0000256" key="2">
    <source>
        <dbReference type="RuleBase" id="RU361173"/>
    </source>
</evidence>
<dbReference type="Proteomes" id="UP000373149">
    <property type="component" value="Unassembled WGS sequence"/>
</dbReference>
<dbReference type="EMBL" id="VMNX01000108">
    <property type="protein sequence ID" value="MPY51787.1"/>
    <property type="molecule type" value="Genomic_DNA"/>
</dbReference>
<proteinExistence type="inferred from homology"/>
<comment type="similarity">
    <text evidence="2">Belongs to the polysaccharide lyase 1 family.</text>
</comment>
<feature type="signal peptide" evidence="3">
    <location>
        <begin position="1"/>
        <end position="27"/>
    </location>
</feature>
<dbReference type="GO" id="GO:0000272">
    <property type="term" value="P:polysaccharide catabolic process"/>
    <property type="evidence" value="ECO:0007669"/>
    <property type="project" value="UniProtKB-KW"/>
</dbReference>